<dbReference type="RefSeq" id="XP_025412438.1">
    <property type="nucleotide sequence ID" value="XM_025556653.1"/>
</dbReference>
<accession>A0A2S2R8M1</accession>
<feature type="compositionally biased region" description="Basic and acidic residues" evidence="1">
    <location>
        <begin position="129"/>
        <end position="141"/>
    </location>
</feature>
<evidence type="ECO:0000313" key="3">
    <source>
        <dbReference type="Proteomes" id="UP000694846"/>
    </source>
</evidence>
<organism evidence="2">
    <name type="scientific">Sipha flava</name>
    <name type="common">yellow sugarcane aphid</name>
    <dbReference type="NCBI Taxonomy" id="143950"/>
    <lineage>
        <taxon>Eukaryota</taxon>
        <taxon>Metazoa</taxon>
        <taxon>Ecdysozoa</taxon>
        <taxon>Arthropoda</taxon>
        <taxon>Hexapoda</taxon>
        <taxon>Insecta</taxon>
        <taxon>Pterygota</taxon>
        <taxon>Neoptera</taxon>
        <taxon>Paraneoptera</taxon>
        <taxon>Hemiptera</taxon>
        <taxon>Sternorrhyncha</taxon>
        <taxon>Aphidomorpha</taxon>
        <taxon>Aphidoidea</taxon>
        <taxon>Aphididae</taxon>
        <taxon>Sipha</taxon>
    </lineage>
</organism>
<sequence>MVRAGKTANALERILPNMRGARQDKRKIIASTIQNQLLYGAPLWAGVLKFQNNINSLLEPQRKIALCIAMAYRMVSTPAILVVAGTIPAHFMAKERQEEYRRIQSGIEVNKDVLREGSRGNGKKNGTSQRREDGREDSLRM</sequence>
<gene>
    <name evidence="4" type="primary">LOC112684921</name>
    <name evidence="2" type="ORF">g.132039</name>
</gene>
<proteinExistence type="predicted"/>
<dbReference type="EMBL" id="GGMS01017156">
    <property type="protein sequence ID" value="MBY86359.1"/>
    <property type="molecule type" value="Transcribed_RNA"/>
</dbReference>
<dbReference type="Proteomes" id="UP000694846">
    <property type="component" value="Unplaced"/>
</dbReference>
<reference evidence="2" key="1">
    <citation type="submission" date="2018-04" db="EMBL/GenBank/DDBJ databases">
        <title>Transcriptome assembly of Sipha flava.</title>
        <authorList>
            <person name="Scully E.D."/>
            <person name="Geib S.M."/>
            <person name="Palmer N.A."/>
            <person name="Koch K."/>
            <person name="Bradshaw J."/>
            <person name="Heng-Moss T."/>
            <person name="Sarath G."/>
        </authorList>
    </citation>
    <scope>NUCLEOTIDE SEQUENCE</scope>
</reference>
<evidence type="ECO:0000256" key="1">
    <source>
        <dbReference type="SAM" id="MobiDB-lite"/>
    </source>
</evidence>
<dbReference type="GeneID" id="112684921"/>
<dbReference type="AlphaFoldDB" id="A0A2S2R8M1"/>
<dbReference type="OrthoDB" id="6625496at2759"/>
<evidence type="ECO:0000313" key="2">
    <source>
        <dbReference type="EMBL" id="MBY86359.1"/>
    </source>
</evidence>
<evidence type="ECO:0000313" key="4">
    <source>
        <dbReference type="RefSeq" id="XP_025412438.1"/>
    </source>
</evidence>
<protein>
    <submittedName>
        <fullName evidence="4">Uncharacterized protein LOC112684921</fullName>
    </submittedName>
</protein>
<keyword evidence="3" id="KW-1185">Reference proteome</keyword>
<reference evidence="4" key="2">
    <citation type="submission" date="2025-04" db="UniProtKB">
        <authorList>
            <consortium name="RefSeq"/>
        </authorList>
    </citation>
    <scope>IDENTIFICATION</scope>
    <source>
        <tissue evidence="4">Whole body</tissue>
    </source>
</reference>
<feature type="region of interest" description="Disordered" evidence="1">
    <location>
        <begin position="111"/>
        <end position="141"/>
    </location>
</feature>
<name>A0A2S2R8M1_9HEMI</name>